<dbReference type="Proteomes" id="UP000001025">
    <property type="component" value="Chromosome"/>
</dbReference>
<feature type="compositionally biased region" description="Basic and acidic residues" evidence="1">
    <location>
        <begin position="173"/>
        <end position="195"/>
    </location>
</feature>
<feature type="compositionally biased region" description="Basic and acidic residues" evidence="1">
    <location>
        <begin position="101"/>
        <end position="112"/>
    </location>
</feature>
<keyword evidence="3" id="KW-1185">Reference proteome</keyword>
<protein>
    <submittedName>
        <fullName evidence="2">Uncharacterized protein</fullName>
    </submittedName>
</protein>
<gene>
    <name evidence="2" type="ordered locus">RB924</name>
</gene>
<feature type="region of interest" description="Disordered" evidence="1">
    <location>
        <begin position="81"/>
        <end position="112"/>
    </location>
</feature>
<dbReference type="STRING" id="243090.RB924"/>
<name>Q7UY27_RHOBA</name>
<feature type="region of interest" description="Disordered" evidence="1">
    <location>
        <begin position="144"/>
        <end position="208"/>
    </location>
</feature>
<evidence type="ECO:0000256" key="1">
    <source>
        <dbReference type="SAM" id="MobiDB-lite"/>
    </source>
</evidence>
<dbReference type="KEGG" id="rba:RB924"/>
<evidence type="ECO:0000313" key="2">
    <source>
        <dbReference type="EMBL" id="CAD71821.1"/>
    </source>
</evidence>
<dbReference type="EMBL" id="BX294134">
    <property type="protein sequence ID" value="CAD71821.1"/>
    <property type="molecule type" value="Genomic_DNA"/>
</dbReference>
<feature type="region of interest" description="Disordered" evidence="1">
    <location>
        <begin position="1"/>
        <end position="21"/>
    </location>
</feature>
<reference evidence="2 3" key="1">
    <citation type="journal article" date="2003" name="Proc. Natl. Acad. Sci. U.S.A.">
        <title>Complete genome sequence of the marine planctomycete Pirellula sp. strain 1.</title>
        <authorList>
            <person name="Gloeckner F.O."/>
            <person name="Kube M."/>
            <person name="Bauer M."/>
            <person name="Teeling H."/>
            <person name="Lombardot T."/>
            <person name="Ludwig W."/>
            <person name="Gade D."/>
            <person name="Beck A."/>
            <person name="Borzym K."/>
            <person name="Heitmann K."/>
            <person name="Rabus R."/>
            <person name="Schlesner H."/>
            <person name="Amann R."/>
            <person name="Reinhardt R."/>
        </authorList>
    </citation>
    <scope>NUCLEOTIDE SEQUENCE [LARGE SCALE GENOMIC DNA]</scope>
    <source>
        <strain evidence="3">DSM 10527 / NCIMB 13988 / SH1</strain>
    </source>
</reference>
<feature type="compositionally biased region" description="Basic and acidic residues" evidence="1">
    <location>
        <begin position="1"/>
        <end position="11"/>
    </location>
</feature>
<accession>Q7UY27</accession>
<sequence length="208" mass="22580">MRRIDFARRSQLDAASQTQRNASVQADADACGRVHSPLAPARVAGWLSSCASLRIRQRAQQAIPRGGSLVGRCLTGASIRTGLQPADRDGGTGRDAVPQLRRPDDQPGLHPCHDTFAATSQSAAMIQIVAPITRRFQSHLIGDAAAPARPSHKPATKRIPAHDSNSRSTPLPDSKHRSAFPERLPKPPRRTEPRTKPFARARRSGQNH</sequence>
<dbReference type="HOGENOM" id="CLU_1320062_0_0_0"/>
<organism evidence="2 3">
    <name type="scientific">Rhodopirellula baltica (strain DSM 10527 / NCIMB 13988 / SH1)</name>
    <dbReference type="NCBI Taxonomy" id="243090"/>
    <lineage>
        <taxon>Bacteria</taxon>
        <taxon>Pseudomonadati</taxon>
        <taxon>Planctomycetota</taxon>
        <taxon>Planctomycetia</taxon>
        <taxon>Pirellulales</taxon>
        <taxon>Pirellulaceae</taxon>
        <taxon>Rhodopirellula</taxon>
    </lineage>
</organism>
<dbReference type="InParanoid" id="Q7UY27"/>
<proteinExistence type="predicted"/>
<feature type="compositionally biased region" description="Basic residues" evidence="1">
    <location>
        <begin position="197"/>
        <end position="208"/>
    </location>
</feature>
<dbReference type="AlphaFoldDB" id="Q7UY27"/>
<dbReference type="EnsemblBacteria" id="CAD71821">
    <property type="protein sequence ID" value="CAD71821"/>
    <property type="gene ID" value="RB924"/>
</dbReference>
<evidence type="ECO:0000313" key="3">
    <source>
        <dbReference type="Proteomes" id="UP000001025"/>
    </source>
</evidence>